<dbReference type="InterPro" id="IPR012340">
    <property type="entry name" value="NA-bd_OB-fold"/>
</dbReference>
<feature type="domain" description="CSD" evidence="3">
    <location>
        <begin position="190"/>
        <end position="264"/>
    </location>
</feature>
<dbReference type="CDD" id="cd00143">
    <property type="entry name" value="PP2Cc"/>
    <property type="match status" value="1"/>
</dbReference>
<dbReference type="GO" id="GO:0003676">
    <property type="term" value="F:nucleic acid binding"/>
    <property type="evidence" value="ECO:0007669"/>
    <property type="project" value="InterPro"/>
</dbReference>
<dbReference type="InterPro" id="IPR036457">
    <property type="entry name" value="PPM-type-like_dom_sf"/>
</dbReference>
<feature type="domain" description="PPM-type phosphatase" evidence="2">
    <location>
        <begin position="298"/>
        <end position="579"/>
    </location>
</feature>
<dbReference type="Gene3D" id="3.60.40.10">
    <property type="entry name" value="PPM-type phosphatase domain"/>
    <property type="match status" value="1"/>
</dbReference>
<dbReference type="CDD" id="cd04458">
    <property type="entry name" value="CSP_CDS"/>
    <property type="match status" value="1"/>
</dbReference>
<proteinExistence type="predicted"/>
<evidence type="ECO:0000259" key="2">
    <source>
        <dbReference type="PROSITE" id="PS51746"/>
    </source>
</evidence>
<dbReference type="OrthoDB" id="10264738at2759"/>
<dbReference type="InterPro" id="IPR002059">
    <property type="entry name" value="CSP_DNA-bd"/>
</dbReference>
<dbReference type="SUPFAM" id="SSF50249">
    <property type="entry name" value="Nucleic acid-binding proteins"/>
    <property type="match status" value="1"/>
</dbReference>
<dbReference type="SUPFAM" id="SSF81606">
    <property type="entry name" value="PP2C-like"/>
    <property type="match status" value="1"/>
</dbReference>
<feature type="region of interest" description="Disordered" evidence="1">
    <location>
        <begin position="1"/>
        <end position="90"/>
    </location>
</feature>
<dbReference type="InterPro" id="IPR015655">
    <property type="entry name" value="PP2C"/>
</dbReference>
<feature type="non-terminal residue" evidence="4">
    <location>
        <position position="1"/>
    </location>
</feature>
<dbReference type="AlphaFoldDB" id="A0A812PVC9"/>
<dbReference type="InterPro" id="IPR001932">
    <property type="entry name" value="PPM-type_phosphatase-like_dom"/>
</dbReference>
<feature type="compositionally biased region" description="Pro residues" evidence="1">
    <location>
        <begin position="29"/>
        <end position="39"/>
    </location>
</feature>
<dbReference type="PROSITE" id="PS51857">
    <property type="entry name" value="CSD_2"/>
    <property type="match status" value="1"/>
</dbReference>
<gene>
    <name evidence="4" type="ORF">SPIL2461_LOCUS8812</name>
</gene>
<organism evidence="4 5">
    <name type="scientific">Symbiodinium pilosum</name>
    <name type="common">Dinoflagellate</name>
    <dbReference type="NCBI Taxonomy" id="2952"/>
    <lineage>
        <taxon>Eukaryota</taxon>
        <taxon>Sar</taxon>
        <taxon>Alveolata</taxon>
        <taxon>Dinophyceae</taxon>
        <taxon>Suessiales</taxon>
        <taxon>Symbiodiniaceae</taxon>
        <taxon>Symbiodinium</taxon>
    </lineage>
</organism>
<reference evidence="4" key="1">
    <citation type="submission" date="2021-02" db="EMBL/GenBank/DDBJ databases">
        <authorList>
            <person name="Dougan E. K."/>
            <person name="Rhodes N."/>
            <person name="Thang M."/>
            <person name="Chan C."/>
        </authorList>
    </citation>
    <scope>NUCLEOTIDE SEQUENCE</scope>
</reference>
<dbReference type="GO" id="GO:0004722">
    <property type="term" value="F:protein serine/threonine phosphatase activity"/>
    <property type="evidence" value="ECO:0007669"/>
    <property type="project" value="InterPro"/>
</dbReference>
<accession>A0A812PVC9</accession>
<dbReference type="SMART" id="SM00332">
    <property type="entry name" value="PP2Cc"/>
    <property type="match status" value="1"/>
</dbReference>
<evidence type="ECO:0000259" key="3">
    <source>
        <dbReference type="PROSITE" id="PS51857"/>
    </source>
</evidence>
<feature type="compositionally biased region" description="Basic and acidic residues" evidence="1">
    <location>
        <begin position="19"/>
        <end position="28"/>
    </location>
</feature>
<protein>
    <recommendedName>
        <fullName evidence="6">PPM-type phosphatase domain-containing protein</fullName>
    </recommendedName>
</protein>
<comment type="caution">
    <text evidence="4">The sequence shown here is derived from an EMBL/GenBank/DDBJ whole genome shotgun (WGS) entry which is preliminary data.</text>
</comment>
<dbReference type="Gene3D" id="2.40.50.140">
    <property type="entry name" value="Nucleic acid-binding proteins"/>
    <property type="match status" value="1"/>
</dbReference>
<feature type="compositionally biased region" description="Basic and acidic residues" evidence="1">
    <location>
        <begin position="184"/>
        <end position="193"/>
    </location>
</feature>
<evidence type="ECO:0000313" key="5">
    <source>
        <dbReference type="Proteomes" id="UP000649617"/>
    </source>
</evidence>
<evidence type="ECO:0000256" key="1">
    <source>
        <dbReference type="SAM" id="MobiDB-lite"/>
    </source>
</evidence>
<name>A0A812PVC9_SYMPI</name>
<dbReference type="Proteomes" id="UP000649617">
    <property type="component" value="Unassembled WGS sequence"/>
</dbReference>
<dbReference type="EMBL" id="CAJNIZ010014703">
    <property type="protein sequence ID" value="CAE7365264.1"/>
    <property type="molecule type" value="Genomic_DNA"/>
</dbReference>
<dbReference type="PANTHER" id="PTHR47992">
    <property type="entry name" value="PROTEIN PHOSPHATASE"/>
    <property type="match status" value="1"/>
</dbReference>
<keyword evidence="5" id="KW-1185">Reference proteome</keyword>
<evidence type="ECO:0000313" key="4">
    <source>
        <dbReference type="EMBL" id="CAE7365264.1"/>
    </source>
</evidence>
<feature type="region of interest" description="Disordered" evidence="1">
    <location>
        <begin position="165"/>
        <end position="193"/>
    </location>
</feature>
<dbReference type="Pfam" id="PF00481">
    <property type="entry name" value="PP2C"/>
    <property type="match status" value="1"/>
</dbReference>
<dbReference type="PROSITE" id="PS51746">
    <property type="entry name" value="PPM_2"/>
    <property type="match status" value="1"/>
</dbReference>
<sequence>RRRRGAASRSQSAPKRKQDKKEKAKEKPAPAPRRTPTPSPARSESQKNLSDYEGELSRSPSRPAKRRAPSRSPERVPPTQFEDYEPAGDGSGWYVYKKTGKWKFHPETGLYFHLKTQVYYTPKESDNRFFRRIDDDDDPLVKKMKQSEEMRKAISKTEFVKFEVEGAQAEDGPRVEEPAPVPKAPEKEERMEGRVNKWDSEKGFGFIMPAGKEEGGEVGKGLFVHRKFIVGSTPTNPINLKEGVKVSFKQGTQDSKPCALEVLMLGADGKPLPIHAGAQTLEEKKKSYHVSAESLGLRVHCESWPGLKKTLQDRYVLDEPLEELGVYFAVLDGHGGTQVADMVKEKLHKNVLQQMRQKQVQPASRDEKIKLAIKEAFLQTDKEILALAERKKFELVGSTCVSVILHGNPKLGTALRLVVSNLGDSRAVLCRAGQAVPASDDHRPTRIDEKKRIERVGGLVLQVRGAWRVATSTNPNSMNKAARREYQGLAMTRSFGDLHFKRPIGLAIAEPEVRIVPLSDKDLFIVLATDGVYDVLSNQEVIDLAARHWREPEEAAKNIVRSAYKRGSEDNLTVLVVQFGGTS</sequence>
<evidence type="ECO:0008006" key="6">
    <source>
        <dbReference type="Google" id="ProtNLM"/>
    </source>
</evidence>